<sequence length="102" mass="11307">VTHIGGDMFHAVPSGQAILMKWILHDWSDDQCIKILKNCHKALPEKGKVIVLDSIIPKAAETTSSARHAFKVDLCMLAYHPGGKERTEEEFKYLAKASGFEG</sequence>
<feature type="domain" description="O-methyltransferase C-terminal" evidence="4">
    <location>
        <begin position="1"/>
        <end position="101"/>
    </location>
</feature>
<dbReference type="AlphaFoldDB" id="A0AA38C538"/>
<keyword evidence="2" id="KW-0808">Transferase</keyword>
<comment type="caution">
    <text evidence="5">The sequence shown here is derived from an EMBL/GenBank/DDBJ whole genome shotgun (WGS) entry which is preliminary data.</text>
</comment>
<protein>
    <recommendedName>
        <fullName evidence="4">O-methyltransferase C-terminal domain-containing protein</fullName>
    </recommendedName>
</protein>
<dbReference type="Proteomes" id="UP000824469">
    <property type="component" value="Unassembled WGS sequence"/>
</dbReference>
<dbReference type="GO" id="GO:0008171">
    <property type="term" value="F:O-methyltransferase activity"/>
    <property type="evidence" value="ECO:0007669"/>
    <property type="project" value="InterPro"/>
</dbReference>
<dbReference type="PROSITE" id="PS51683">
    <property type="entry name" value="SAM_OMT_II"/>
    <property type="match status" value="1"/>
</dbReference>
<dbReference type="Pfam" id="PF00891">
    <property type="entry name" value="Methyltransf_2"/>
    <property type="match status" value="1"/>
</dbReference>
<dbReference type="OMA" id="HEWSEDL"/>
<keyword evidence="6" id="KW-1185">Reference proteome</keyword>
<feature type="non-terminal residue" evidence="5">
    <location>
        <position position="102"/>
    </location>
</feature>
<dbReference type="EMBL" id="JAHRHJ020003813">
    <property type="protein sequence ID" value="KAH9291074.1"/>
    <property type="molecule type" value="Genomic_DNA"/>
</dbReference>
<reference evidence="5 6" key="1">
    <citation type="journal article" date="2021" name="Nat. Plants">
        <title>The Taxus genome provides insights into paclitaxel biosynthesis.</title>
        <authorList>
            <person name="Xiong X."/>
            <person name="Gou J."/>
            <person name="Liao Q."/>
            <person name="Li Y."/>
            <person name="Zhou Q."/>
            <person name="Bi G."/>
            <person name="Li C."/>
            <person name="Du R."/>
            <person name="Wang X."/>
            <person name="Sun T."/>
            <person name="Guo L."/>
            <person name="Liang H."/>
            <person name="Lu P."/>
            <person name="Wu Y."/>
            <person name="Zhang Z."/>
            <person name="Ro D.K."/>
            <person name="Shang Y."/>
            <person name="Huang S."/>
            <person name="Yan J."/>
        </authorList>
    </citation>
    <scope>NUCLEOTIDE SEQUENCE [LARGE SCALE GENOMIC DNA]</scope>
    <source>
        <strain evidence="5">Ta-2019</strain>
    </source>
</reference>
<evidence type="ECO:0000313" key="5">
    <source>
        <dbReference type="EMBL" id="KAH9291074.1"/>
    </source>
</evidence>
<feature type="non-terminal residue" evidence="5">
    <location>
        <position position="1"/>
    </location>
</feature>
<dbReference type="GO" id="GO:0032259">
    <property type="term" value="P:methylation"/>
    <property type="evidence" value="ECO:0007669"/>
    <property type="project" value="UniProtKB-KW"/>
</dbReference>
<dbReference type="InterPro" id="IPR016461">
    <property type="entry name" value="COMT-like"/>
</dbReference>
<organism evidence="5 6">
    <name type="scientific">Taxus chinensis</name>
    <name type="common">Chinese yew</name>
    <name type="synonym">Taxus wallichiana var. chinensis</name>
    <dbReference type="NCBI Taxonomy" id="29808"/>
    <lineage>
        <taxon>Eukaryota</taxon>
        <taxon>Viridiplantae</taxon>
        <taxon>Streptophyta</taxon>
        <taxon>Embryophyta</taxon>
        <taxon>Tracheophyta</taxon>
        <taxon>Spermatophyta</taxon>
        <taxon>Pinopsida</taxon>
        <taxon>Pinidae</taxon>
        <taxon>Conifers II</taxon>
        <taxon>Cupressales</taxon>
        <taxon>Taxaceae</taxon>
        <taxon>Taxus</taxon>
    </lineage>
</organism>
<name>A0AA38C538_TAXCH</name>
<dbReference type="PANTHER" id="PTHR11746">
    <property type="entry name" value="O-METHYLTRANSFERASE"/>
    <property type="match status" value="1"/>
</dbReference>
<keyword evidence="3" id="KW-0949">S-adenosyl-L-methionine</keyword>
<evidence type="ECO:0000313" key="6">
    <source>
        <dbReference type="Proteomes" id="UP000824469"/>
    </source>
</evidence>
<proteinExistence type="predicted"/>
<gene>
    <name evidence="5" type="ORF">KI387_044645</name>
</gene>
<keyword evidence="1" id="KW-0489">Methyltransferase</keyword>
<dbReference type="Gene3D" id="3.40.50.150">
    <property type="entry name" value="Vaccinia Virus protein VP39"/>
    <property type="match status" value="1"/>
</dbReference>
<accession>A0AA38C538</accession>
<dbReference type="InterPro" id="IPR029063">
    <property type="entry name" value="SAM-dependent_MTases_sf"/>
</dbReference>
<evidence type="ECO:0000256" key="2">
    <source>
        <dbReference type="ARBA" id="ARBA00022679"/>
    </source>
</evidence>
<evidence type="ECO:0000256" key="1">
    <source>
        <dbReference type="ARBA" id="ARBA00022603"/>
    </source>
</evidence>
<dbReference type="InterPro" id="IPR001077">
    <property type="entry name" value="COMT_C"/>
</dbReference>
<evidence type="ECO:0000259" key="4">
    <source>
        <dbReference type="Pfam" id="PF00891"/>
    </source>
</evidence>
<evidence type="ECO:0000256" key="3">
    <source>
        <dbReference type="ARBA" id="ARBA00022691"/>
    </source>
</evidence>
<dbReference type="SUPFAM" id="SSF53335">
    <property type="entry name" value="S-adenosyl-L-methionine-dependent methyltransferases"/>
    <property type="match status" value="1"/>
</dbReference>